<evidence type="ECO:0000256" key="10">
    <source>
        <dbReference type="RuleBase" id="RU361234"/>
    </source>
</evidence>
<reference evidence="12 13" key="1">
    <citation type="journal article" date="2011" name="Proc. Natl. Acad. Sci. U.S.A.">
        <title>Evolutionary erosion of yeast sex chromosomes by mating-type switching accidents.</title>
        <authorList>
            <person name="Gordon J.L."/>
            <person name="Armisen D."/>
            <person name="Proux-Wera E."/>
            <person name="Oheigeartaigh S.S."/>
            <person name="Byrne K.P."/>
            <person name="Wolfe K.H."/>
        </authorList>
    </citation>
    <scope>NUCLEOTIDE SEQUENCE [LARGE SCALE GENOMIC DNA]</scope>
    <source>
        <strain evidence="13">ATCC 24235 / CBS 4417 / NBRC 1672 / NRRL Y-8282 / UCD 70-5</strain>
    </source>
</reference>
<evidence type="ECO:0000256" key="6">
    <source>
        <dbReference type="ARBA" id="ARBA00022917"/>
    </source>
</evidence>
<evidence type="ECO:0000259" key="11">
    <source>
        <dbReference type="Pfam" id="PF22421"/>
    </source>
</evidence>
<dbReference type="OrthoDB" id="337870at2759"/>
<evidence type="ECO:0000256" key="2">
    <source>
        <dbReference type="ARBA" id="ARBA00022598"/>
    </source>
</evidence>
<evidence type="ECO:0000256" key="7">
    <source>
        <dbReference type="ARBA" id="ARBA00023146"/>
    </source>
</evidence>
<dbReference type="HOGENOM" id="CLU_024003_0_0_1"/>
<dbReference type="Pfam" id="PF22421">
    <property type="entry name" value="SYY_C-terminal"/>
    <property type="match status" value="1"/>
</dbReference>
<comment type="similarity">
    <text evidence="10">Belongs to the class-I aminoacyl-tRNA synthetase family.</text>
</comment>
<evidence type="ECO:0000256" key="8">
    <source>
        <dbReference type="ARBA" id="ARBA00033323"/>
    </source>
</evidence>
<dbReference type="OMA" id="YMMAKDS"/>
<dbReference type="InterPro" id="IPR002305">
    <property type="entry name" value="aa-tRNA-synth_Ic"/>
</dbReference>
<dbReference type="GO" id="GO:0004831">
    <property type="term" value="F:tyrosine-tRNA ligase activity"/>
    <property type="evidence" value="ECO:0007669"/>
    <property type="project" value="UniProtKB-EC"/>
</dbReference>
<dbReference type="RefSeq" id="XP_003683644.1">
    <property type="nucleotide sequence ID" value="XM_003683596.1"/>
</dbReference>
<evidence type="ECO:0000256" key="3">
    <source>
        <dbReference type="ARBA" id="ARBA00022741"/>
    </source>
</evidence>
<dbReference type="GeneID" id="11532301"/>
<feature type="domain" description="Tyrosine--tRNA ligase SYY-like C-terminal" evidence="11">
    <location>
        <begin position="374"/>
        <end position="454"/>
    </location>
</feature>
<sequence length="458" mass="51589">MFLKRIFQKRTLNILAKDGNLISELRARGLIAEISQPETQLIDRIENREKLTVYCGADPTARSLHLGNMVPLMILLNFYVRGHNVITLVGGATGKVGDPSGRKTERTALKDEVRLDNITYIGNQFSRFFDNGLQYWKNKNISTGSTAGTFTKVNNYDWWKDVKILDFLSTYGKSIRIQSMMSRDSVQSRLTSPEGLGFNEFTYQILQAYDYLHLYRTFGTTIQVGGNDQWGNITAGIDLISRMTPEYKKSPAFAITAPLLTTMSGEKFGKSAGNAIFLDPSINSAYDIYQYFYNTADADVSKFLKIFTLIPLEEIEEIVSNHLNNPQLREGQKILAKEVTDLLHGIGTGIASQRISDITFGKKDVIKSYSSKELMSIFKDANILQVGNPGETLNDLVARLTESSKSEARRKIKQGSIYLGVNKDKIIDPEFNNLDELLMDNELLILRVGKQKCFAIKY</sequence>
<name>G8BMT2_TETPH</name>
<dbReference type="EC" id="6.1.1.1" evidence="1 10"/>
<protein>
    <recommendedName>
        <fullName evidence="1 10">Tyrosine--tRNA ligase</fullName>
        <ecNumber evidence="1 10">6.1.1.1</ecNumber>
    </recommendedName>
    <alternativeName>
        <fullName evidence="8 10">Tyrosyl-tRNA synthetase</fullName>
    </alternativeName>
</protein>
<comment type="catalytic activity">
    <reaction evidence="9 10">
        <text>tRNA(Tyr) + L-tyrosine + ATP = L-tyrosyl-tRNA(Tyr) + AMP + diphosphate + H(+)</text>
        <dbReference type="Rhea" id="RHEA:10220"/>
        <dbReference type="Rhea" id="RHEA-COMP:9706"/>
        <dbReference type="Rhea" id="RHEA-COMP:9707"/>
        <dbReference type="ChEBI" id="CHEBI:15378"/>
        <dbReference type="ChEBI" id="CHEBI:30616"/>
        <dbReference type="ChEBI" id="CHEBI:33019"/>
        <dbReference type="ChEBI" id="CHEBI:58315"/>
        <dbReference type="ChEBI" id="CHEBI:78442"/>
        <dbReference type="ChEBI" id="CHEBI:78536"/>
        <dbReference type="ChEBI" id="CHEBI:456215"/>
        <dbReference type="EC" id="6.1.1.1"/>
    </reaction>
</comment>
<keyword evidence="2 10" id="KW-0436">Ligase</keyword>
<dbReference type="Gene3D" id="1.10.240.10">
    <property type="entry name" value="Tyrosyl-Transfer RNA Synthetase"/>
    <property type="match status" value="1"/>
</dbReference>
<keyword evidence="13" id="KW-1185">Reference proteome</keyword>
<dbReference type="GO" id="GO:0005524">
    <property type="term" value="F:ATP binding"/>
    <property type="evidence" value="ECO:0007669"/>
    <property type="project" value="UniProtKB-KW"/>
</dbReference>
<keyword evidence="6 10" id="KW-0648">Protein biosynthesis</keyword>
<evidence type="ECO:0000256" key="4">
    <source>
        <dbReference type="ARBA" id="ARBA00022840"/>
    </source>
</evidence>
<dbReference type="Gene3D" id="3.40.50.620">
    <property type="entry name" value="HUPs"/>
    <property type="match status" value="1"/>
</dbReference>
<gene>
    <name evidence="12" type="primary">TPHA0A01260</name>
    <name evidence="12" type="ordered locus">TPHA_0A01260</name>
</gene>
<evidence type="ECO:0000256" key="9">
    <source>
        <dbReference type="ARBA" id="ARBA00048248"/>
    </source>
</evidence>
<dbReference type="PANTHER" id="PTHR11766">
    <property type="entry name" value="TYROSYL-TRNA SYNTHETASE"/>
    <property type="match status" value="1"/>
</dbReference>
<dbReference type="FunFam" id="1.10.240.10:FF:000001">
    <property type="entry name" value="Tyrosine--tRNA ligase"/>
    <property type="match status" value="1"/>
</dbReference>
<evidence type="ECO:0000256" key="1">
    <source>
        <dbReference type="ARBA" id="ARBA00013160"/>
    </source>
</evidence>
<dbReference type="InterPro" id="IPR054608">
    <property type="entry name" value="SYY-like_C"/>
</dbReference>
<keyword evidence="4 10" id="KW-0067">ATP-binding</keyword>
<dbReference type="STRING" id="1071381.G8BMT2"/>
<dbReference type="AlphaFoldDB" id="G8BMT2"/>
<keyword evidence="7 10" id="KW-0030">Aminoacyl-tRNA synthetase</keyword>
<dbReference type="Pfam" id="PF00579">
    <property type="entry name" value="tRNA-synt_1b"/>
    <property type="match status" value="1"/>
</dbReference>
<dbReference type="GO" id="GO:0005739">
    <property type="term" value="C:mitochondrion"/>
    <property type="evidence" value="ECO:0007669"/>
    <property type="project" value="EnsemblFungi"/>
</dbReference>
<dbReference type="GO" id="GO:0003723">
    <property type="term" value="F:RNA binding"/>
    <property type="evidence" value="ECO:0007669"/>
    <property type="project" value="UniProtKB-KW"/>
</dbReference>
<dbReference type="Gene3D" id="3.10.290.10">
    <property type="entry name" value="RNA-binding S4 domain"/>
    <property type="match status" value="1"/>
</dbReference>
<accession>G8BMT2</accession>
<dbReference type="eggNOG" id="KOG2623">
    <property type="taxonomic scope" value="Eukaryota"/>
</dbReference>
<evidence type="ECO:0000313" key="13">
    <source>
        <dbReference type="Proteomes" id="UP000005666"/>
    </source>
</evidence>
<dbReference type="NCBIfam" id="TIGR00234">
    <property type="entry name" value="tyrS"/>
    <property type="match status" value="1"/>
</dbReference>
<evidence type="ECO:0000256" key="5">
    <source>
        <dbReference type="ARBA" id="ARBA00022884"/>
    </source>
</evidence>
<dbReference type="CDD" id="cd00805">
    <property type="entry name" value="TyrRS_core"/>
    <property type="match status" value="1"/>
</dbReference>
<dbReference type="PANTHER" id="PTHR11766:SF0">
    <property type="entry name" value="TYROSINE--TRNA LIGASE, MITOCHONDRIAL"/>
    <property type="match status" value="1"/>
</dbReference>
<dbReference type="GO" id="GO:0005829">
    <property type="term" value="C:cytosol"/>
    <property type="evidence" value="ECO:0007669"/>
    <property type="project" value="TreeGrafter"/>
</dbReference>
<keyword evidence="3 10" id="KW-0547">Nucleotide-binding</keyword>
<organism evidence="12 13">
    <name type="scientific">Tetrapisispora phaffii (strain ATCC 24235 / CBS 4417 / NBRC 1672 / NRRL Y-8282 / UCD 70-5)</name>
    <name type="common">Yeast</name>
    <name type="synonym">Fabospora phaffii</name>
    <dbReference type="NCBI Taxonomy" id="1071381"/>
    <lineage>
        <taxon>Eukaryota</taxon>
        <taxon>Fungi</taxon>
        <taxon>Dikarya</taxon>
        <taxon>Ascomycota</taxon>
        <taxon>Saccharomycotina</taxon>
        <taxon>Saccharomycetes</taxon>
        <taxon>Saccharomycetales</taxon>
        <taxon>Saccharomycetaceae</taxon>
        <taxon>Tetrapisispora</taxon>
    </lineage>
</organism>
<dbReference type="InterPro" id="IPR014729">
    <property type="entry name" value="Rossmann-like_a/b/a_fold"/>
</dbReference>
<dbReference type="KEGG" id="tpf:TPHA_0A01260"/>
<dbReference type="SUPFAM" id="SSF52374">
    <property type="entry name" value="Nucleotidylyl transferase"/>
    <property type="match status" value="1"/>
</dbReference>
<dbReference type="InterPro" id="IPR024088">
    <property type="entry name" value="Tyr-tRNA-ligase_bac-type"/>
</dbReference>
<dbReference type="InterPro" id="IPR002307">
    <property type="entry name" value="Tyr-tRNA-ligase"/>
</dbReference>
<dbReference type="SUPFAM" id="SSF55174">
    <property type="entry name" value="Alpha-L RNA-binding motif"/>
    <property type="match status" value="1"/>
</dbReference>
<dbReference type="InterPro" id="IPR036986">
    <property type="entry name" value="S4_RNA-bd_sf"/>
</dbReference>
<proteinExistence type="inferred from homology"/>
<dbReference type="GO" id="GO:0070184">
    <property type="term" value="P:mitochondrial tyrosyl-tRNA aminoacylation"/>
    <property type="evidence" value="ECO:0007669"/>
    <property type="project" value="EnsemblFungi"/>
</dbReference>
<keyword evidence="5" id="KW-0694">RNA-binding</keyword>
<dbReference type="Proteomes" id="UP000005666">
    <property type="component" value="Chromosome 1"/>
</dbReference>
<dbReference type="PRINTS" id="PR01040">
    <property type="entry name" value="TRNASYNTHTYR"/>
</dbReference>
<evidence type="ECO:0000313" key="12">
    <source>
        <dbReference type="EMBL" id="CCE61210.1"/>
    </source>
</evidence>
<dbReference type="EMBL" id="HE612856">
    <property type="protein sequence ID" value="CCE61210.1"/>
    <property type="molecule type" value="Genomic_DNA"/>
</dbReference>